<evidence type="ECO:0000313" key="2">
    <source>
        <dbReference type="Proteomes" id="UP000516437"/>
    </source>
</evidence>
<dbReference type="OrthoDB" id="198885at2759"/>
<dbReference type="EMBL" id="RXIC02000020">
    <property type="protein sequence ID" value="KAB1224384.1"/>
    <property type="molecule type" value="Genomic_DNA"/>
</dbReference>
<comment type="caution">
    <text evidence="1">The sequence shown here is derived from an EMBL/GenBank/DDBJ whole genome shotgun (WGS) entry which is preliminary data.</text>
</comment>
<reference evidence="1 2" key="1">
    <citation type="journal article" date="2019" name="Plant Biotechnol. J.">
        <title>The red bayberry genome and genetic basis of sex determination.</title>
        <authorList>
            <person name="Jia H.M."/>
            <person name="Jia H.J."/>
            <person name="Cai Q.L."/>
            <person name="Wang Y."/>
            <person name="Zhao H.B."/>
            <person name="Yang W.F."/>
            <person name="Wang G.Y."/>
            <person name="Li Y.H."/>
            <person name="Zhan D.L."/>
            <person name="Shen Y.T."/>
            <person name="Niu Q.F."/>
            <person name="Chang L."/>
            <person name="Qiu J."/>
            <person name="Zhao L."/>
            <person name="Xie H.B."/>
            <person name="Fu W.Y."/>
            <person name="Jin J."/>
            <person name="Li X.W."/>
            <person name="Jiao Y."/>
            <person name="Zhou C.C."/>
            <person name="Tu T."/>
            <person name="Chai C.Y."/>
            <person name="Gao J.L."/>
            <person name="Fan L.J."/>
            <person name="van de Weg E."/>
            <person name="Wang J.Y."/>
            <person name="Gao Z.S."/>
        </authorList>
    </citation>
    <scope>NUCLEOTIDE SEQUENCE [LARGE SCALE GENOMIC DNA]</scope>
    <source>
        <tissue evidence="1">Leaves</tissue>
    </source>
</reference>
<accession>A0A6A1WGP9</accession>
<evidence type="ECO:0000313" key="1">
    <source>
        <dbReference type="EMBL" id="KAB1224384.1"/>
    </source>
</evidence>
<keyword evidence="2" id="KW-1185">Reference proteome</keyword>
<dbReference type="Proteomes" id="UP000516437">
    <property type="component" value="Chromosome 2"/>
</dbReference>
<dbReference type="InterPro" id="IPR029056">
    <property type="entry name" value="Ribokinase-like"/>
</dbReference>
<dbReference type="SUPFAM" id="SSF53613">
    <property type="entry name" value="Ribokinase-like"/>
    <property type="match status" value="1"/>
</dbReference>
<protein>
    <submittedName>
        <fullName evidence="1">Uncharacterized protein</fullName>
    </submittedName>
</protein>
<name>A0A6A1WGP9_9ROSI</name>
<dbReference type="Gene3D" id="3.40.1190.20">
    <property type="match status" value="1"/>
</dbReference>
<proteinExistence type="predicted"/>
<gene>
    <name evidence="1" type="ORF">CJ030_MR2G019407</name>
</gene>
<sequence length="152" mass="16460">MACVLVKFGELAAAVASVDAIVRVASPNEDVLIAMANALSGANAFPPIERENNSTESLFQKLKPEIWLLLDKGVRIVVVTLGAHGELLCSNGGPIFLRANLEKTKPFGSCGQLYKIVMSSCPPQSYSATNSERDSHNLIFSLCIFPRFLHQL</sequence>
<organism evidence="1 2">
    <name type="scientific">Morella rubra</name>
    <name type="common">Chinese bayberry</name>
    <dbReference type="NCBI Taxonomy" id="262757"/>
    <lineage>
        <taxon>Eukaryota</taxon>
        <taxon>Viridiplantae</taxon>
        <taxon>Streptophyta</taxon>
        <taxon>Embryophyta</taxon>
        <taxon>Tracheophyta</taxon>
        <taxon>Spermatophyta</taxon>
        <taxon>Magnoliopsida</taxon>
        <taxon>eudicotyledons</taxon>
        <taxon>Gunneridae</taxon>
        <taxon>Pentapetalae</taxon>
        <taxon>rosids</taxon>
        <taxon>fabids</taxon>
        <taxon>Fagales</taxon>
        <taxon>Myricaceae</taxon>
        <taxon>Morella</taxon>
    </lineage>
</organism>
<dbReference type="AlphaFoldDB" id="A0A6A1WGP9"/>